<dbReference type="PANTHER" id="PTHR42849:SF1">
    <property type="entry name" value="N-ACETYLNEURAMINATE LYASE"/>
    <property type="match status" value="1"/>
</dbReference>
<dbReference type="PROSITE" id="PS00666">
    <property type="entry name" value="DHDPS_2"/>
    <property type="match status" value="1"/>
</dbReference>
<organism evidence="6 7">
    <name type="scientific">Phototrophicus methaneseepsis</name>
    <dbReference type="NCBI Taxonomy" id="2710758"/>
    <lineage>
        <taxon>Bacteria</taxon>
        <taxon>Bacillati</taxon>
        <taxon>Chloroflexota</taxon>
        <taxon>Candidatus Thermofontia</taxon>
        <taxon>Phototrophicales</taxon>
        <taxon>Phototrophicaceae</taxon>
        <taxon>Phototrophicus</taxon>
    </lineage>
</organism>
<sequence length="308" mass="33048">MADLHGVIPPLLTPLHADGSIDVESIHRLVAHLTEAGVHGLFPLGSTGEAAQLTNTQRRQVLEAVIEANQGKLPILAGIIASSTASAIEYAEEAHQLGVDAVVATAPYYYTYSQPEIIAHFRQLHAAVDIPIVAYNIPSMVKMNLDQKTINTLAQEGTIIALKDTSGDVSATRGIMLACEGIEGFHIFSGLEWVSDIALEIGADGLVPGIGNIAPADYVAIYDAIQNGDLETARHHQRRMIELFNICYHGHSQASYSAGALGGFKTAMQLLGIFETRQMAAPMTTIPDENVAPIREILEKLDLLPIEA</sequence>
<feature type="binding site" evidence="5">
    <location>
        <position position="47"/>
    </location>
    <ligand>
        <name>pyruvate</name>
        <dbReference type="ChEBI" id="CHEBI:15361"/>
    </ligand>
</feature>
<dbReference type="InterPro" id="IPR013785">
    <property type="entry name" value="Aldolase_TIM"/>
</dbReference>
<dbReference type="GO" id="GO:0008747">
    <property type="term" value="F:N-acetylneuraminate lyase activity"/>
    <property type="evidence" value="ECO:0007669"/>
    <property type="project" value="TreeGrafter"/>
</dbReference>
<accession>A0A7S8E544</accession>
<feature type="active site" description="Proton donor/acceptor" evidence="4">
    <location>
        <position position="135"/>
    </location>
</feature>
<proteinExistence type="inferred from homology"/>
<dbReference type="SUPFAM" id="SSF51569">
    <property type="entry name" value="Aldolase"/>
    <property type="match status" value="1"/>
</dbReference>
<dbReference type="InterPro" id="IPR020625">
    <property type="entry name" value="Schiff_base-form_aldolases_AS"/>
</dbReference>
<dbReference type="PANTHER" id="PTHR42849">
    <property type="entry name" value="N-ACETYLNEURAMINATE LYASE"/>
    <property type="match status" value="1"/>
</dbReference>
<evidence type="ECO:0000256" key="5">
    <source>
        <dbReference type="PIRSR" id="PIRSR001365-2"/>
    </source>
</evidence>
<dbReference type="PRINTS" id="PR00146">
    <property type="entry name" value="DHPICSNTHASE"/>
</dbReference>
<dbReference type="PROSITE" id="PS00665">
    <property type="entry name" value="DHDPS_1"/>
    <property type="match status" value="1"/>
</dbReference>
<protein>
    <submittedName>
        <fullName evidence="6">Dihydrodipicolinate synthase family protein</fullName>
    </submittedName>
</protein>
<comment type="similarity">
    <text evidence="3">Belongs to the DapA family.</text>
</comment>
<reference evidence="6 7" key="1">
    <citation type="submission" date="2020-02" db="EMBL/GenBank/DDBJ databases">
        <authorList>
            <person name="Zheng R.K."/>
            <person name="Sun C.M."/>
        </authorList>
    </citation>
    <scope>NUCLEOTIDE SEQUENCE [LARGE SCALE GENOMIC DNA]</scope>
    <source>
        <strain evidence="7">rifampicinis</strain>
    </source>
</reference>
<keyword evidence="1 3" id="KW-0456">Lyase</keyword>
<dbReference type="Gene3D" id="3.20.20.70">
    <property type="entry name" value="Aldolase class I"/>
    <property type="match status" value="1"/>
</dbReference>
<dbReference type="GO" id="GO:0005829">
    <property type="term" value="C:cytosol"/>
    <property type="evidence" value="ECO:0007669"/>
    <property type="project" value="TreeGrafter"/>
</dbReference>
<evidence type="ECO:0000256" key="4">
    <source>
        <dbReference type="PIRSR" id="PIRSR001365-1"/>
    </source>
</evidence>
<keyword evidence="2" id="KW-0704">Schiff base</keyword>
<dbReference type="InterPro" id="IPR002220">
    <property type="entry name" value="DapA-like"/>
</dbReference>
<keyword evidence="7" id="KW-1185">Reference proteome</keyword>
<dbReference type="InterPro" id="IPR020624">
    <property type="entry name" value="Schiff_base-form_aldolases_CS"/>
</dbReference>
<dbReference type="KEGG" id="pmet:G4Y79_12435"/>
<dbReference type="CDD" id="cd00408">
    <property type="entry name" value="DHDPS-like"/>
    <property type="match status" value="1"/>
</dbReference>
<dbReference type="Proteomes" id="UP000594468">
    <property type="component" value="Chromosome"/>
</dbReference>
<feature type="active site" description="Schiff-base intermediate with substrate" evidence="4">
    <location>
        <position position="163"/>
    </location>
</feature>
<dbReference type="RefSeq" id="WP_195168600.1">
    <property type="nucleotide sequence ID" value="NZ_CP062983.1"/>
</dbReference>
<dbReference type="SMART" id="SM01130">
    <property type="entry name" value="DHDPS"/>
    <property type="match status" value="1"/>
</dbReference>
<evidence type="ECO:0000256" key="3">
    <source>
        <dbReference type="PIRNR" id="PIRNR001365"/>
    </source>
</evidence>
<dbReference type="GO" id="GO:0019262">
    <property type="term" value="P:N-acetylneuraminate catabolic process"/>
    <property type="evidence" value="ECO:0007669"/>
    <property type="project" value="TreeGrafter"/>
</dbReference>
<evidence type="ECO:0000313" key="7">
    <source>
        <dbReference type="Proteomes" id="UP000594468"/>
    </source>
</evidence>
<gene>
    <name evidence="6" type="ORF">G4Y79_12435</name>
</gene>
<evidence type="ECO:0000313" key="6">
    <source>
        <dbReference type="EMBL" id="QPC80525.1"/>
    </source>
</evidence>
<dbReference type="Pfam" id="PF00701">
    <property type="entry name" value="DHDPS"/>
    <property type="match status" value="1"/>
</dbReference>
<dbReference type="AlphaFoldDB" id="A0A7S8E544"/>
<dbReference type="EMBL" id="CP062983">
    <property type="protein sequence ID" value="QPC80525.1"/>
    <property type="molecule type" value="Genomic_DNA"/>
</dbReference>
<evidence type="ECO:0000256" key="1">
    <source>
        <dbReference type="ARBA" id="ARBA00023239"/>
    </source>
</evidence>
<feature type="binding site" evidence="5">
    <location>
        <position position="207"/>
    </location>
    <ligand>
        <name>pyruvate</name>
        <dbReference type="ChEBI" id="CHEBI:15361"/>
    </ligand>
</feature>
<name>A0A7S8E544_9CHLR</name>
<evidence type="ECO:0000256" key="2">
    <source>
        <dbReference type="ARBA" id="ARBA00023270"/>
    </source>
</evidence>
<dbReference type="PIRSF" id="PIRSF001365">
    <property type="entry name" value="DHDPS"/>
    <property type="match status" value="1"/>
</dbReference>